<dbReference type="EMBL" id="QCYH01000001">
    <property type="protein sequence ID" value="PVA12096.1"/>
    <property type="molecule type" value="Genomic_DNA"/>
</dbReference>
<evidence type="ECO:0000256" key="1">
    <source>
        <dbReference type="SAM" id="Phobius"/>
    </source>
</evidence>
<evidence type="ECO:0000313" key="3">
    <source>
        <dbReference type="Proteomes" id="UP000244446"/>
    </source>
</evidence>
<keyword evidence="1" id="KW-1133">Transmembrane helix</keyword>
<proteinExistence type="predicted"/>
<evidence type="ECO:0000313" key="2">
    <source>
        <dbReference type="EMBL" id="PVA12096.1"/>
    </source>
</evidence>
<feature type="transmembrane region" description="Helical" evidence="1">
    <location>
        <begin position="16"/>
        <end position="36"/>
    </location>
</feature>
<reference evidence="2 3" key="1">
    <citation type="submission" date="2018-04" db="EMBL/GenBank/DDBJ databases">
        <title>Pelagivirga bohaiensis gen. nov., sp. nov., a bacterium isolated from the Bohai Sea.</title>
        <authorList>
            <person name="Ji X."/>
        </authorList>
    </citation>
    <scope>NUCLEOTIDE SEQUENCE [LARGE SCALE GENOMIC DNA]</scope>
    <source>
        <strain evidence="2 3">BH-SD19</strain>
    </source>
</reference>
<sequence length="118" mass="12607">MGDRHDTAAGRRGARWLFYVPVIALVAASAVIGLSLGRKAARTDETDMISQIAARYVAEAGGAARVTDCTARPATSQVLWLVVTCMAPGREGREYFIDRFGAVRHVAHLPAAGAARIR</sequence>
<dbReference type="OrthoDB" id="7874631at2"/>
<keyword evidence="1" id="KW-0472">Membrane</keyword>
<name>A0A2T7GCE8_9RHOB</name>
<dbReference type="Proteomes" id="UP000244446">
    <property type="component" value="Unassembled WGS sequence"/>
</dbReference>
<comment type="caution">
    <text evidence="2">The sequence shown here is derived from an EMBL/GenBank/DDBJ whole genome shotgun (WGS) entry which is preliminary data.</text>
</comment>
<accession>A0A2T7GCE8</accession>
<keyword evidence="1" id="KW-0812">Transmembrane</keyword>
<organism evidence="2 3">
    <name type="scientific">Pelagivirga sediminicola</name>
    <dbReference type="NCBI Taxonomy" id="2170575"/>
    <lineage>
        <taxon>Bacteria</taxon>
        <taxon>Pseudomonadati</taxon>
        <taxon>Pseudomonadota</taxon>
        <taxon>Alphaproteobacteria</taxon>
        <taxon>Rhodobacterales</taxon>
        <taxon>Paracoccaceae</taxon>
        <taxon>Pelagivirga</taxon>
    </lineage>
</organism>
<gene>
    <name evidence="2" type="ORF">DC366_02795</name>
</gene>
<protein>
    <submittedName>
        <fullName evidence="2">Uncharacterized protein</fullName>
    </submittedName>
</protein>
<dbReference type="AlphaFoldDB" id="A0A2T7GCE8"/>
<keyword evidence="3" id="KW-1185">Reference proteome</keyword>